<dbReference type="EMBL" id="CP003969">
    <property type="protein sequence ID" value="AGP40883.1"/>
    <property type="molecule type" value="Genomic_DNA"/>
</dbReference>
<feature type="transmembrane region" description="Helical" evidence="1">
    <location>
        <begin position="148"/>
        <end position="166"/>
    </location>
</feature>
<keyword evidence="1" id="KW-0812">Transmembrane</keyword>
<evidence type="ECO:0000313" key="3">
    <source>
        <dbReference type="Proteomes" id="UP000014803"/>
    </source>
</evidence>
<accession>S4YDK4</accession>
<sequence>MTMQDDDRLAPDLVWQSNGHLTEIALCALGDGEGALLPEGALEHAARCQSCSSELGEAALLSLRAGELLRAQAAHGCARETAAPRAPLPVPALAFALAISALGAAPSLVAGAGGLRESWAGLWHACSVVVRVGCAVAGSGALSGWLTALPWLSAALLVTVGAYVAWTRGKQLSLNGGI</sequence>
<dbReference type="KEGG" id="scu:SCE1572_44175"/>
<dbReference type="PATRIC" id="fig|1254432.3.peg.9986"/>
<dbReference type="STRING" id="1254432.SCE1572_44175"/>
<dbReference type="HOGENOM" id="CLU_1509636_0_0_7"/>
<dbReference type="Proteomes" id="UP000014803">
    <property type="component" value="Chromosome"/>
</dbReference>
<evidence type="ECO:0000313" key="2">
    <source>
        <dbReference type="EMBL" id="AGP40883.1"/>
    </source>
</evidence>
<keyword evidence="1" id="KW-1133">Transmembrane helix</keyword>
<evidence type="ECO:0000256" key="1">
    <source>
        <dbReference type="SAM" id="Phobius"/>
    </source>
</evidence>
<keyword evidence="1" id="KW-0472">Membrane</keyword>
<proteinExistence type="predicted"/>
<feature type="transmembrane region" description="Helical" evidence="1">
    <location>
        <begin position="92"/>
        <end position="115"/>
    </location>
</feature>
<organism evidence="2 3">
    <name type="scientific">Sorangium cellulosum So0157-2</name>
    <dbReference type="NCBI Taxonomy" id="1254432"/>
    <lineage>
        <taxon>Bacteria</taxon>
        <taxon>Pseudomonadati</taxon>
        <taxon>Myxococcota</taxon>
        <taxon>Polyangia</taxon>
        <taxon>Polyangiales</taxon>
        <taxon>Polyangiaceae</taxon>
        <taxon>Sorangium</taxon>
    </lineage>
</organism>
<name>S4YDK4_SORCE</name>
<dbReference type="AlphaFoldDB" id="S4YDK4"/>
<gene>
    <name evidence="2" type="ORF">SCE1572_44175</name>
</gene>
<reference evidence="2 3" key="1">
    <citation type="journal article" date="2013" name="Sci. Rep.">
        <title>Extraordinary expansion of a Sorangium cellulosum genome from an alkaline milieu.</title>
        <authorList>
            <person name="Han K."/>
            <person name="Li Z.F."/>
            <person name="Peng R."/>
            <person name="Zhu L.P."/>
            <person name="Zhou T."/>
            <person name="Wang L.G."/>
            <person name="Li S.G."/>
            <person name="Zhang X.B."/>
            <person name="Hu W."/>
            <person name="Wu Z.H."/>
            <person name="Qin N."/>
            <person name="Li Y.Z."/>
        </authorList>
    </citation>
    <scope>NUCLEOTIDE SEQUENCE [LARGE SCALE GENOMIC DNA]</scope>
    <source>
        <strain evidence="2 3">So0157-2</strain>
    </source>
</reference>
<protein>
    <submittedName>
        <fullName evidence="2">Uncharacterized protein</fullName>
    </submittedName>
</protein>